<accession>A0A0F9A8W4</accession>
<gene>
    <name evidence="1" type="ORF">LCGC14_2878690</name>
</gene>
<dbReference type="Pfam" id="PF19698">
    <property type="entry name" value="DUF6197"/>
    <property type="match status" value="1"/>
</dbReference>
<dbReference type="AlphaFoldDB" id="A0A0F9A8W4"/>
<dbReference type="EMBL" id="LAZR01056084">
    <property type="protein sequence ID" value="KKK74944.1"/>
    <property type="molecule type" value="Genomic_DNA"/>
</dbReference>
<protein>
    <submittedName>
        <fullName evidence="1">Uncharacterized protein</fullName>
    </submittedName>
</protein>
<proteinExistence type="predicted"/>
<reference evidence="1" key="1">
    <citation type="journal article" date="2015" name="Nature">
        <title>Complex archaea that bridge the gap between prokaryotes and eukaryotes.</title>
        <authorList>
            <person name="Spang A."/>
            <person name="Saw J.H."/>
            <person name="Jorgensen S.L."/>
            <person name="Zaremba-Niedzwiedzka K."/>
            <person name="Martijn J."/>
            <person name="Lind A.E."/>
            <person name="van Eijk R."/>
            <person name="Schleper C."/>
            <person name="Guy L."/>
            <person name="Ettema T.J."/>
        </authorList>
    </citation>
    <scope>NUCLEOTIDE SEQUENCE</scope>
</reference>
<dbReference type="InterPro" id="IPR045677">
    <property type="entry name" value="DUF6197"/>
</dbReference>
<organism evidence="1">
    <name type="scientific">marine sediment metagenome</name>
    <dbReference type="NCBI Taxonomy" id="412755"/>
    <lineage>
        <taxon>unclassified sequences</taxon>
        <taxon>metagenomes</taxon>
        <taxon>ecological metagenomes</taxon>
    </lineage>
</organism>
<sequence length="234" mass="26359">MPLDGQTYTGDPILAVIDRVDELICDEEHGWQAGSSKHTNGYCPVTAVSACHCGISYRDPEMNYFHRAVEDITGVPWLAIPTYNNAPERKFSDIQALIARPVNYGWPTSWRQSMPEMSLEEQALRHADEFFTGESKWIQNHNGDGNHLCVGMALLRGAGVYNCLKWREATPQKEAVAGKALGLSFPYPIIVWNDTCPDFTTMKAHLRTRIEYYQKQRLKHSYIVVVGPGRQGTA</sequence>
<evidence type="ECO:0000313" key="1">
    <source>
        <dbReference type="EMBL" id="KKK74944.1"/>
    </source>
</evidence>
<name>A0A0F9A8W4_9ZZZZ</name>
<comment type="caution">
    <text evidence="1">The sequence shown here is derived from an EMBL/GenBank/DDBJ whole genome shotgun (WGS) entry which is preliminary data.</text>
</comment>